<name>A0ABY5MFK8_9HYPH</name>
<evidence type="ECO:0008006" key="4">
    <source>
        <dbReference type="Google" id="ProtNLM"/>
    </source>
</evidence>
<evidence type="ECO:0000256" key="1">
    <source>
        <dbReference type="SAM" id="SignalP"/>
    </source>
</evidence>
<proteinExistence type="predicted"/>
<gene>
    <name evidence="2" type="ORF">NTH_00416</name>
</gene>
<evidence type="ECO:0000313" key="3">
    <source>
        <dbReference type="Proteomes" id="UP001342418"/>
    </source>
</evidence>
<feature type="signal peptide" evidence="1">
    <location>
        <begin position="1"/>
        <end position="22"/>
    </location>
</feature>
<dbReference type="Proteomes" id="UP001342418">
    <property type="component" value="Chromosome"/>
</dbReference>
<keyword evidence="1" id="KW-0732">Signal</keyword>
<organism evidence="2 3">
    <name type="scientific">Nitratireductor thuwali</name>
    <dbReference type="NCBI Taxonomy" id="2267699"/>
    <lineage>
        <taxon>Bacteria</taxon>
        <taxon>Pseudomonadati</taxon>
        <taxon>Pseudomonadota</taxon>
        <taxon>Alphaproteobacteria</taxon>
        <taxon>Hyphomicrobiales</taxon>
        <taxon>Phyllobacteriaceae</taxon>
        <taxon>Nitratireductor</taxon>
    </lineage>
</organism>
<dbReference type="RefSeq" id="WP_338528439.1">
    <property type="nucleotide sequence ID" value="NZ_CP030941.1"/>
</dbReference>
<feature type="chain" id="PRO_5045779124" description="Tat pathway signal protein" evidence="1">
    <location>
        <begin position="23"/>
        <end position="145"/>
    </location>
</feature>
<keyword evidence="3" id="KW-1185">Reference proteome</keyword>
<reference evidence="2 3" key="1">
    <citation type="submission" date="2018-07" db="EMBL/GenBank/DDBJ databases">
        <title>Genome sequence of Nitratireductor thuwali#1536.</title>
        <authorList>
            <person name="Michoud G."/>
            <person name="Merlino G."/>
            <person name="Sefrji F.O."/>
            <person name="Daffonchio D."/>
        </authorList>
    </citation>
    <scope>NUCLEOTIDE SEQUENCE [LARGE SCALE GENOMIC DNA]</scope>
    <source>
        <strain evidence="3">Nit1536</strain>
    </source>
</reference>
<accession>A0ABY5MFK8</accession>
<dbReference type="EMBL" id="CP030941">
    <property type="protein sequence ID" value="UUP15976.1"/>
    <property type="molecule type" value="Genomic_DNA"/>
</dbReference>
<evidence type="ECO:0000313" key="2">
    <source>
        <dbReference type="EMBL" id="UUP15976.1"/>
    </source>
</evidence>
<sequence>MRPFPVLALSSLLTIAAGPAAAQGNETADRTIRIELNGLEPSQQGCRFTFVAENGLEVAIERAAYEVALFGKDGLVQRLTVLDFKDLPAGKTKVRQFDLPEVDCADIGRVLINDAAACEGGEGLGEKSCIASLKTKSRGEVGFGL</sequence>
<protein>
    <recommendedName>
        <fullName evidence="4">Tat pathway signal protein</fullName>
    </recommendedName>
</protein>